<dbReference type="PROSITE" id="PS51012">
    <property type="entry name" value="ABC_TM2"/>
    <property type="match status" value="1"/>
</dbReference>
<proteinExistence type="inferred from homology"/>
<name>A0A0D8ZQI4_9CYAN</name>
<dbReference type="Gene3D" id="3.40.1710.10">
    <property type="entry name" value="abc type-2 transporter like domain"/>
    <property type="match status" value="1"/>
</dbReference>
<organism evidence="10 11">
    <name type="scientific">Aliterella atlantica CENA595</name>
    <dbReference type="NCBI Taxonomy" id="1618023"/>
    <lineage>
        <taxon>Bacteria</taxon>
        <taxon>Bacillati</taxon>
        <taxon>Cyanobacteriota</taxon>
        <taxon>Cyanophyceae</taxon>
        <taxon>Chroococcidiopsidales</taxon>
        <taxon>Aliterellaceae</taxon>
        <taxon>Aliterella</taxon>
    </lineage>
</organism>
<comment type="caution">
    <text evidence="10">The sequence shown here is derived from an EMBL/GenBank/DDBJ whole genome shotgun (WGS) entry which is preliminary data.</text>
</comment>
<keyword evidence="11" id="KW-1185">Reference proteome</keyword>
<dbReference type="RefSeq" id="WP_045057186.1">
    <property type="nucleotide sequence ID" value="NZ_CAWMDP010000053.1"/>
</dbReference>
<comment type="subcellular location">
    <subcellularLocation>
        <location evidence="1">Cell membrane</location>
        <topology evidence="1">Multi-pass membrane protein</topology>
    </subcellularLocation>
</comment>
<dbReference type="EMBL" id="JYON01000043">
    <property type="protein sequence ID" value="KJH69471.1"/>
    <property type="molecule type" value="Genomic_DNA"/>
</dbReference>
<dbReference type="InterPro" id="IPR051449">
    <property type="entry name" value="ABC-2_transporter_component"/>
</dbReference>
<evidence type="ECO:0000256" key="2">
    <source>
        <dbReference type="ARBA" id="ARBA00007783"/>
    </source>
</evidence>
<dbReference type="Proteomes" id="UP000032452">
    <property type="component" value="Unassembled WGS sequence"/>
</dbReference>
<evidence type="ECO:0000313" key="11">
    <source>
        <dbReference type="Proteomes" id="UP000032452"/>
    </source>
</evidence>
<keyword evidence="5 8" id="KW-0812">Transmembrane</keyword>
<dbReference type="AlphaFoldDB" id="A0A0D8ZQI4"/>
<keyword evidence="7 8" id="KW-0472">Membrane</keyword>
<evidence type="ECO:0000256" key="1">
    <source>
        <dbReference type="ARBA" id="ARBA00004651"/>
    </source>
</evidence>
<dbReference type="PANTHER" id="PTHR30294">
    <property type="entry name" value="MEMBRANE COMPONENT OF ABC TRANSPORTER YHHJ-RELATED"/>
    <property type="match status" value="1"/>
</dbReference>
<sequence length="375" mass="42174">MKFIYCLFQSRFWALVVKEIHQILTDKRLLFLLIVLPTVQLLIYGFAISPDVHNLKLGIVDYAKTYTSRELVSALTENRIFLPRYNNSEQTLTQELQTAKVSVGLVIPPEFNRKLHREDTAKVQVLVDAVNANTAGLIRSYITQIISHYDRQVNPNWVPPQIQPKITFLYNPGLISSWFFVSGVMGVILSLVSSMVASATVVREKETGTLEQLLMTPSAHWEILLAKVLPLFILLLGDIILLLGLARLIFKLPFRGNLLLFAILSGTYIFSGMMVGMFIGTLLGNQQQTQLVSFSINVPLILLSGTITPIESMPLLFQYLSLLNPLRHYILIVRGILLKGVGLELLWPNAIALLCFATIIFVVSINKFRSHITVI</sequence>
<evidence type="ECO:0000256" key="4">
    <source>
        <dbReference type="ARBA" id="ARBA00022475"/>
    </source>
</evidence>
<evidence type="ECO:0000313" key="10">
    <source>
        <dbReference type="EMBL" id="KJH69471.1"/>
    </source>
</evidence>
<accession>A0A0D8ZQI4</accession>
<dbReference type="GO" id="GO:0140359">
    <property type="term" value="F:ABC-type transporter activity"/>
    <property type="evidence" value="ECO:0007669"/>
    <property type="project" value="InterPro"/>
</dbReference>
<dbReference type="GO" id="GO:0005886">
    <property type="term" value="C:plasma membrane"/>
    <property type="evidence" value="ECO:0007669"/>
    <property type="project" value="UniProtKB-SubCell"/>
</dbReference>
<feature type="transmembrane region" description="Helical" evidence="8">
    <location>
        <begin position="291"/>
        <end position="310"/>
    </location>
</feature>
<dbReference type="OrthoDB" id="9776218at2"/>
<feature type="domain" description="ABC transmembrane type-2" evidence="9">
    <location>
        <begin position="135"/>
        <end position="371"/>
    </location>
</feature>
<reference evidence="10 11" key="1">
    <citation type="submission" date="2015-02" db="EMBL/GenBank/DDBJ databases">
        <title>Draft genome of a novel marine cyanobacterium (Chroococcales) isolated from South Atlantic Ocean.</title>
        <authorList>
            <person name="Rigonato J."/>
            <person name="Alvarenga D.O."/>
            <person name="Branco L.H."/>
            <person name="Varani A.M."/>
            <person name="Brandini F.P."/>
            <person name="Fiore M.F."/>
        </authorList>
    </citation>
    <scope>NUCLEOTIDE SEQUENCE [LARGE SCALE GENOMIC DNA]</scope>
    <source>
        <strain evidence="10 11">CENA595</strain>
    </source>
</reference>
<feature type="transmembrane region" description="Helical" evidence="8">
    <location>
        <begin position="258"/>
        <end position="279"/>
    </location>
</feature>
<protein>
    <submittedName>
        <fullName evidence="10">ABC transporter permease</fullName>
    </submittedName>
</protein>
<comment type="similarity">
    <text evidence="2">Belongs to the ABC-2 integral membrane protein family.</text>
</comment>
<dbReference type="PATRIC" id="fig|1618023.3.peg.4586"/>
<feature type="transmembrane region" description="Helical" evidence="8">
    <location>
        <begin position="223"/>
        <end position="246"/>
    </location>
</feature>
<feature type="transmembrane region" description="Helical" evidence="8">
    <location>
        <begin position="29"/>
        <end position="48"/>
    </location>
</feature>
<dbReference type="PANTHER" id="PTHR30294:SF29">
    <property type="entry name" value="MULTIDRUG ABC TRANSPORTER PERMEASE YBHS-RELATED"/>
    <property type="match status" value="1"/>
</dbReference>
<feature type="transmembrane region" description="Helical" evidence="8">
    <location>
        <begin position="178"/>
        <end position="202"/>
    </location>
</feature>
<dbReference type="InterPro" id="IPR013525">
    <property type="entry name" value="ABC2_TM"/>
</dbReference>
<keyword evidence="3" id="KW-0813">Transport</keyword>
<evidence type="ECO:0000256" key="6">
    <source>
        <dbReference type="ARBA" id="ARBA00022989"/>
    </source>
</evidence>
<evidence type="ECO:0000256" key="5">
    <source>
        <dbReference type="ARBA" id="ARBA00022692"/>
    </source>
</evidence>
<dbReference type="InterPro" id="IPR047817">
    <property type="entry name" value="ABC2_TM_bact-type"/>
</dbReference>
<feature type="transmembrane region" description="Helical" evidence="8">
    <location>
        <begin position="345"/>
        <end position="365"/>
    </location>
</feature>
<evidence type="ECO:0000256" key="7">
    <source>
        <dbReference type="ARBA" id="ARBA00023136"/>
    </source>
</evidence>
<gene>
    <name evidence="10" type="ORF">UH38_23735</name>
</gene>
<keyword evidence="6 8" id="KW-1133">Transmembrane helix</keyword>
<evidence type="ECO:0000256" key="3">
    <source>
        <dbReference type="ARBA" id="ARBA00022448"/>
    </source>
</evidence>
<dbReference type="STRING" id="1618023.UH38_23735"/>
<evidence type="ECO:0000256" key="8">
    <source>
        <dbReference type="SAM" id="Phobius"/>
    </source>
</evidence>
<keyword evidence="4" id="KW-1003">Cell membrane</keyword>
<evidence type="ECO:0000259" key="9">
    <source>
        <dbReference type="PROSITE" id="PS51012"/>
    </source>
</evidence>
<dbReference type="Pfam" id="PF12698">
    <property type="entry name" value="ABC2_membrane_3"/>
    <property type="match status" value="1"/>
</dbReference>